<dbReference type="EMBL" id="FR871757">
    <property type="protein sequence ID" value="CCB79372.1"/>
    <property type="molecule type" value="Genomic_DNA"/>
</dbReference>
<keyword evidence="13 18" id="KW-0472">Membrane</keyword>
<keyword evidence="15" id="KW-0961">Cell wall biogenesis/degradation</keyword>
<proteinExistence type="inferred from homology"/>
<dbReference type="PANTHER" id="PTHR32282">
    <property type="entry name" value="BINDING PROTEIN TRANSPEPTIDASE, PUTATIVE-RELATED"/>
    <property type="match status" value="1"/>
</dbReference>
<dbReference type="Proteomes" id="UP000008387">
    <property type="component" value="Chromosome"/>
</dbReference>
<keyword evidence="12" id="KW-0573">Peptidoglycan synthesis</keyword>
<evidence type="ECO:0000256" key="18">
    <source>
        <dbReference type="SAM" id="Phobius"/>
    </source>
</evidence>
<dbReference type="GO" id="GO:0008360">
    <property type="term" value="P:regulation of cell shape"/>
    <property type="evidence" value="ECO:0007669"/>
    <property type="project" value="UniProtKB-KW"/>
</dbReference>
<dbReference type="GO" id="GO:0005886">
    <property type="term" value="C:plasma membrane"/>
    <property type="evidence" value="ECO:0007669"/>
    <property type="project" value="UniProtKB-SubCell"/>
</dbReference>
<keyword evidence="10" id="KW-0378">Hydrolase</keyword>
<evidence type="ECO:0000256" key="14">
    <source>
        <dbReference type="ARBA" id="ARBA00023268"/>
    </source>
</evidence>
<comment type="pathway">
    <text evidence="2">Cell wall biogenesis; peptidoglycan biosynthesis.</text>
</comment>
<evidence type="ECO:0000256" key="7">
    <source>
        <dbReference type="ARBA" id="ARBA00022670"/>
    </source>
</evidence>
<evidence type="ECO:0000256" key="10">
    <source>
        <dbReference type="ARBA" id="ARBA00022801"/>
    </source>
</evidence>
<comment type="similarity">
    <text evidence="3">In the C-terminal section; belongs to the transpeptidase family.</text>
</comment>
<dbReference type="NCBIfam" id="TIGR02074">
    <property type="entry name" value="PBP_1a_fam"/>
    <property type="match status" value="1"/>
</dbReference>
<feature type="domain" description="Penicillin-binding protein transpeptidase" evidence="19">
    <location>
        <begin position="325"/>
        <end position="597"/>
    </location>
</feature>
<keyword evidence="6" id="KW-0121">Carboxypeptidase</keyword>
<dbReference type="PANTHER" id="PTHR32282:SF11">
    <property type="entry name" value="PENICILLIN-BINDING PROTEIN 1B"/>
    <property type="match status" value="1"/>
</dbReference>
<reference evidence="21 22" key="1">
    <citation type="journal article" date="2011" name="J. Bacteriol.">
        <title>Genome sequence of Helicobacter bizzozeronii strain CIII-1, an isolate from human gastric mucosa.</title>
        <authorList>
            <person name="Schott T."/>
            <person name="Rossi M."/>
            <person name="Hanninen M.L."/>
        </authorList>
    </citation>
    <scope>NUCLEOTIDE SEQUENCE [LARGE SCALE GENOMIC DNA]</scope>
    <source>
        <strain evidence="21 22">CIII-1</strain>
    </source>
</reference>
<evidence type="ECO:0000259" key="20">
    <source>
        <dbReference type="Pfam" id="PF00912"/>
    </source>
</evidence>
<keyword evidence="7" id="KW-0645">Protease</keyword>
<dbReference type="Gene3D" id="3.40.710.10">
    <property type="entry name" value="DD-peptidase/beta-lactamase superfamily"/>
    <property type="match status" value="1"/>
</dbReference>
<dbReference type="AlphaFoldDB" id="F8KRI5"/>
<keyword evidence="8 21" id="KW-0328">Glycosyltransferase</keyword>
<keyword evidence="18" id="KW-0812">Transmembrane</keyword>
<dbReference type="GO" id="GO:0030288">
    <property type="term" value="C:outer membrane-bounded periplasmic space"/>
    <property type="evidence" value="ECO:0007669"/>
    <property type="project" value="TreeGrafter"/>
</dbReference>
<evidence type="ECO:0000256" key="13">
    <source>
        <dbReference type="ARBA" id="ARBA00023136"/>
    </source>
</evidence>
<dbReference type="InterPro" id="IPR036950">
    <property type="entry name" value="PBP_transglycosylase"/>
</dbReference>
<evidence type="ECO:0000313" key="22">
    <source>
        <dbReference type="Proteomes" id="UP000008387"/>
    </source>
</evidence>
<dbReference type="FunFam" id="1.10.3810.10:FF:000001">
    <property type="entry name" value="Penicillin-binding protein 1A"/>
    <property type="match status" value="1"/>
</dbReference>
<dbReference type="Pfam" id="PF00912">
    <property type="entry name" value="Transgly"/>
    <property type="match status" value="1"/>
</dbReference>
<keyword evidence="18" id="KW-1133">Transmembrane helix</keyword>
<sequence>MQILKKVLWVLFILPVTLGSVLGGGYLFILWVGADHEIQKVVDYKPELASKIVDTKGRLVANIYNKEFRIYAHFSEIPPEMVEALLAVEDTLFFEHHGINLDAIMRAFLKNIRNQKYTEGGSTLTQQLVKNMLLTREKTLSRKFKEVVFSLKLERALTKEQILERYFNQTFFGHGFYGIKTASLGYFKKPLSALTLKEICMLVALPRAPSFYDPTRRLDFSLARANSIVKRMHDLGWISTEQMQTALTQVPKVYDTTLTQNSAPYVVDEVVRTLSSLSDLKTGGYTIKLYLNLDYQKAAQESLRNGYERILKRLKEEQEGNTLNGAIVVTDTQTGHIVAMVGGIDHQKSAFNRATQTKRQFGSAIKPFIYQIAFNNGFSSASLIPDVARSFDTNVGKKKYWRPKNDNRKYSGFITLQKALVHSVNLATINLAEYIGFDTIYRDLDAFGFTDVPKNMSIVLGSFGMSPLEASMQYSLFSSYGNILEPALIESITDAKGNPKILKTNPPKSVLSPAQAFLTIAILKEVVARGTGRQAQVKGMQVAGKTGTSNNYVDGWFCGFAPSLQAIVWYGRDDNTKIGYGMTGGVVAAPVFADFMKQALKINPSLKRTFRVPEGVVEQKINGETYYTTQGSTPPHQEIRQEINEPLMF</sequence>
<keyword evidence="14" id="KW-0511">Multifunctional enzyme</keyword>
<evidence type="ECO:0000256" key="4">
    <source>
        <dbReference type="ARBA" id="ARBA00007739"/>
    </source>
</evidence>
<evidence type="ECO:0000256" key="9">
    <source>
        <dbReference type="ARBA" id="ARBA00022679"/>
    </source>
</evidence>
<dbReference type="InterPro" id="IPR023346">
    <property type="entry name" value="Lysozyme-like_dom_sf"/>
</dbReference>
<dbReference type="GO" id="GO:0009002">
    <property type="term" value="F:serine-type D-Ala-D-Ala carboxypeptidase activity"/>
    <property type="evidence" value="ECO:0007669"/>
    <property type="project" value="UniProtKB-EC"/>
</dbReference>
<comment type="catalytic activity">
    <reaction evidence="16">
        <text>Preferential cleavage: (Ac)2-L-Lys-D-Ala-|-D-Ala. Also transpeptidation of peptidyl-alanyl moieties that are N-acyl substituents of D-alanine.</text>
        <dbReference type="EC" id="3.4.16.4"/>
    </reaction>
</comment>
<evidence type="ECO:0000256" key="12">
    <source>
        <dbReference type="ARBA" id="ARBA00022984"/>
    </source>
</evidence>
<dbReference type="Pfam" id="PF00905">
    <property type="entry name" value="Transpeptidase"/>
    <property type="match status" value="1"/>
</dbReference>
<evidence type="ECO:0000256" key="8">
    <source>
        <dbReference type="ARBA" id="ARBA00022676"/>
    </source>
</evidence>
<evidence type="ECO:0000256" key="17">
    <source>
        <dbReference type="ARBA" id="ARBA00049902"/>
    </source>
</evidence>
<dbReference type="EC" id="2.4.1.129" evidence="21"/>
<dbReference type="InterPro" id="IPR012338">
    <property type="entry name" value="Beta-lactam/transpept-like"/>
</dbReference>
<dbReference type="GO" id="GO:0008658">
    <property type="term" value="F:penicillin binding"/>
    <property type="evidence" value="ECO:0007669"/>
    <property type="project" value="InterPro"/>
</dbReference>
<gene>
    <name evidence="21" type="ordered locus">HBZC1_03860</name>
</gene>
<evidence type="ECO:0000256" key="11">
    <source>
        <dbReference type="ARBA" id="ARBA00022960"/>
    </source>
</evidence>
<evidence type="ECO:0000256" key="15">
    <source>
        <dbReference type="ARBA" id="ARBA00023316"/>
    </source>
</evidence>
<feature type="transmembrane region" description="Helical" evidence="18">
    <location>
        <begin position="7"/>
        <end position="32"/>
    </location>
</feature>
<evidence type="ECO:0000256" key="6">
    <source>
        <dbReference type="ARBA" id="ARBA00022645"/>
    </source>
</evidence>
<dbReference type="GO" id="GO:0009252">
    <property type="term" value="P:peptidoglycan biosynthetic process"/>
    <property type="evidence" value="ECO:0007669"/>
    <property type="project" value="UniProtKB-UniPathway"/>
</dbReference>
<keyword evidence="11" id="KW-0133">Cell shape</keyword>
<dbReference type="HOGENOM" id="CLU_006354_2_4_7"/>
<dbReference type="GO" id="GO:0071555">
    <property type="term" value="P:cell wall organization"/>
    <property type="evidence" value="ECO:0007669"/>
    <property type="project" value="UniProtKB-KW"/>
</dbReference>
<evidence type="ECO:0000259" key="19">
    <source>
        <dbReference type="Pfam" id="PF00905"/>
    </source>
</evidence>
<evidence type="ECO:0000256" key="16">
    <source>
        <dbReference type="ARBA" id="ARBA00034000"/>
    </source>
</evidence>
<dbReference type="InterPro" id="IPR001264">
    <property type="entry name" value="Glyco_trans_51"/>
</dbReference>
<organism evidence="21 22">
    <name type="scientific">Helicobacter bizzozeronii (strain CIII-1)</name>
    <dbReference type="NCBI Taxonomy" id="1002804"/>
    <lineage>
        <taxon>Bacteria</taxon>
        <taxon>Pseudomonadati</taxon>
        <taxon>Campylobacterota</taxon>
        <taxon>Epsilonproteobacteria</taxon>
        <taxon>Campylobacterales</taxon>
        <taxon>Helicobacteraceae</taxon>
        <taxon>Helicobacter</taxon>
    </lineage>
</organism>
<keyword evidence="9 21" id="KW-0808">Transferase</keyword>
<evidence type="ECO:0000313" key="21">
    <source>
        <dbReference type="EMBL" id="CCB79372.1"/>
    </source>
</evidence>
<protein>
    <submittedName>
        <fullName evidence="21">Multimodular transpeptidase-transglycosylase</fullName>
        <ecNumber evidence="21">2.4.1.129</ecNumber>
    </submittedName>
</protein>
<dbReference type="InterPro" id="IPR001460">
    <property type="entry name" value="PCN-bd_Tpept"/>
</dbReference>
<keyword evidence="22" id="KW-1185">Reference proteome</keyword>
<dbReference type="KEGG" id="hbi:HBZC1_03860"/>
<dbReference type="Gene3D" id="1.10.3810.10">
    <property type="entry name" value="Biosynthetic peptidoglycan transglycosylase-like"/>
    <property type="match status" value="1"/>
</dbReference>
<evidence type="ECO:0000256" key="2">
    <source>
        <dbReference type="ARBA" id="ARBA00004752"/>
    </source>
</evidence>
<dbReference type="STRING" id="1002804.HBZC1_03860"/>
<dbReference type="UniPathway" id="UPA00219"/>
<dbReference type="InterPro" id="IPR050396">
    <property type="entry name" value="Glycosyltr_51/Transpeptidase"/>
</dbReference>
<dbReference type="SUPFAM" id="SSF53955">
    <property type="entry name" value="Lysozyme-like"/>
    <property type="match status" value="1"/>
</dbReference>
<comment type="similarity">
    <text evidence="4">In the N-terminal section; belongs to the glycosyltransferase 51 family.</text>
</comment>
<accession>F8KRI5</accession>
<dbReference type="GO" id="GO:0008955">
    <property type="term" value="F:peptidoglycan glycosyltransferase activity"/>
    <property type="evidence" value="ECO:0007669"/>
    <property type="project" value="UniProtKB-EC"/>
</dbReference>
<dbReference type="SUPFAM" id="SSF56601">
    <property type="entry name" value="beta-lactamase/transpeptidase-like"/>
    <property type="match status" value="1"/>
</dbReference>
<name>F8KRI5_HELBC</name>
<dbReference type="GO" id="GO:0006508">
    <property type="term" value="P:proteolysis"/>
    <property type="evidence" value="ECO:0007669"/>
    <property type="project" value="UniProtKB-KW"/>
</dbReference>
<evidence type="ECO:0000256" key="5">
    <source>
        <dbReference type="ARBA" id="ARBA00022475"/>
    </source>
</evidence>
<comment type="subcellular location">
    <subcellularLocation>
        <location evidence="1">Cell membrane</location>
    </subcellularLocation>
</comment>
<comment type="catalytic activity">
    <reaction evidence="17">
        <text>[GlcNAc-(1-&gt;4)-Mur2Ac(oyl-L-Ala-gamma-D-Glu-L-Lys-D-Ala-D-Ala)](n)-di-trans,octa-cis-undecaprenyl diphosphate + beta-D-GlcNAc-(1-&gt;4)-Mur2Ac(oyl-L-Ala-gamma-D-Glu-L-Lys-D-Ala-D-Ala)-di-trans,octa-cis-undecaprenyl diphosphate = [GlcNAc-(1-&gt;4)-Mur2Ac(oyl-L-Ala-gamma-D-Glu-L-Lys-D-Ala-D-Ala)](n+1)-di-trans,octa-cis-undecaprenyl diphosphate + di-trans,octa-cis-undecaprenyl diphosphate + H(+)</text>
        <dbReference type="Rhea" id="RHEA:23708"/>
        <dbReference type="Rhea" id="RHEA-COMP:9602"/>
        <dbReference type="Rhea" id="RHEA-COMP:9603"/>
        <dbReference type="ChEBI" id="CHEBI:15378"/>
        <dbReference type="ChEBI" id="CHEBI:58405"/>
        <dbReference type="ChEBI" id="CHEBI:60033"/>
        <dbReference type="ChEBI" id="CHEBI:78435"/>
        <dbReference type="EC" id="2.4.99.28"/>
    </reaction>
</comment>
<evidence type="ECO:0000256" key="3">
    <source>
        <dbReference type="ARBA" id="ARBA00007090"/>
    </source>
</evidence>
<dbReference type="eggNOG" id="COG0744">
    <property type="taxonomic scope" value="Bacteria"/>
</dbReference>
<feature type="domain" description="Glycosyl transferase family 51" evidence="20">
    <location>
        <begin position="57"/>
        <end position="233"/>
    </location>
</feature>
<evidence type="ECO:0000256" key="1">
    <source>
        <dbReference type="ARBA" id="ARBA00004236"/>
    </source>
</evidence>
<keyword evidence="5" id="KW-1003">Cell membrane</keyword>